<reference evidence="1" key="1">
    <citation type="submission" date="2021-06" db="EMBL/GenBank/DDBJ databases">
        <authorList>
            <person name="Kallberg Y."/>
            <person name="Tangrot J."/>
            <person name="Rosling A."/>
        </authorList>
    </citation>
    <scope>NUCLEOTIDE SEQUENCE</scope>
    <source>
        <strain evidence="1">FL966</strain>
    </source>
</reference>
<evidence type="ECO:0000313" key="1">
    <source>
        <dbReference type="EMBL" id="CAG8754045.1"/>
    </source>
</evidence>
<dbReference type="OrthoDB" id="2447754at2759"/>
<name>A0A9N9NN95_9GLOM</name>
<dbReference type="AlphaFoldDB" id="A0A9N9NN95"/>
<sequence length="120" mass="13930">MSNIRNELIYFDAELTESELHEIVKLATINDYIDDCLDNYIVDEEANRNNDTYEEDLSLLSQTNLILENVVNLRDPVFQERDTVPFEFSFNTSEISVEENVNMNFNPEDLVDSVLNVDSD</sequence>
<dbReference type="Proteomes" id="UP000789759">
    <property type="component" value="Unassembled WGS sequence"/>
</dbReference>
<protein>
    <submittedName>
        <fullName evidence="1">20071_t:CDS:1</fullName>
    </submittedName>
</protein>
<keyword evidence="2" id="KW-1185">Reference proteome</keyword>
<dbReference type="EMBL" id="CAJVQA010018453">
    <property type="protein sequence ID" value="CAG8754045.1"/>
    <property type="molecule type" value="Genomic_DNA"/>
</dbReference>
<comment type="caution">
    <text evidence="1">The sequence shown here is derived from an EMBL/GenBank/DDBJ whole genome shotgun (WGS) entry which is preliminary data.</text>
</comment>
<gene>
    <name evidence="1" type="ORF">CPELLU_LOCUS14894</name>
</gene>
<organism evidence="1 2">
    <name type="scientific">Cetraspora pellucida</name>
    <dbReference type="NCBI Taxonomy" id="1433469"/>
    <lineage>
        <taxon>Eukaryota</taxon>
        <taxon>Fungi</taxon>
        <taxon>Fungi incertae sedis</taxon>
        <taxon>Mucoromycota</taxon>
        <taxon>Glomeromycotina</taxon>
        <taxon>Glomeromycetes</taxon>
        <taxon>Diversisporales</taxon>
        <taxon>Gigasporaceae</taxon>
        <taxon>Cetraspora</taxon>
    </lineage>
</organism>
<evidence type="ECO:0000313" key="2">
    <source>
        <dbReference type="Proteomes" id="UP000789759"/>
    </source>
</evidence>
<proteinExistence type="predicted"/>
<accession>A0A9N9NN95</accession>